<dbReference type="PANTHER" id="PTHR46367">
    <property type="entry name" value="ATAXIN-7-LIKE PROTEIN 3"/>
    <property type="match status" value="1"/>
</dbReference>
<keyword evidence="9" id="KW-0539">Nucleus</keyword>
<dbReference type="EMBL" id="UYYF01000738">
    <property type="protein sequence ID" value="VDM99007.1"/>
    <property type="molecule type" value="Genomic_DNA"/>
</dbReference>
<dbReference type="AlphaFoldDB" id="A0A0N5CRJ2"/>
<keyword evidence="8" id="KW-0804">Transcription</keyword>
<protein>
    <recommendedName>
        <fullName evidence="10">SAGA-associated factor 11</fullName>
    </recommendedName>
</protein>
<keyword evidence="3" id="KW-0863">Zinc-finger</keyword>
<evidence type="ECO:0000256" key="6">
    <source>
        <dbReference type="ARBA" id="ARBA00023015"/>
    </source>
</evidence>
<keyword evidence="5" id="KW-0156">Chromatin regulator</keyword>
<evidence type="ECO:0000256" key="8">
    <source>
        <dbReference type="ARBA" id="ARBA00023163"/>
    </source>
</evidence>
<evidence type="ECO:0000256" key="11">
    <source>
        <dbReference type="SAM" id="MobiDB-lite"/>
    </source>
</evidence>
<dbReference type="WBParaSite" id="TCLT_0000284201-mRNA-1">
    <property type="protein sequence ID" value="TCLT_0000284201-mRNA-1"/>
    <property type="gene ID" value="TCLT_0000284201"/>
</dbReference>
<dbReference type="GO" id="GO:0071819">
    <property type="term" value="C:DUBm complex"/>
    <property type="evidence" value="ECO:0007669"/>
    <property type="project" value="UniProtKB-ARBA"/>
</dbReference>
<feature type="region of interest" description="Disordered" evidence="11">
    <location>
        <begin position="127"/>
        <end position="177"/>
    </location>
</feature>
<keyword evidence="4" id="KW-0862">Zinc</keyword>
<dbReference type="InterPro" id="IPR051078">
    <property type="entry name" value="SGF11"/>
</dbReference>
<feature type="transmembrane region" description="Helical" evidence="12">
    <location>
        <begin position="185"/>
        <end position="207"/>
    </location>
</feature>
<feature type="compositionally biased region" description="Basic and acidic residues" evidence="11">
    <location>
        <begin position="142"/>
        <end position="152"/>
    </location>
</feature>
<dbReference type="PANTHER" id="PTHR46367:SF1">
    <property type="entry name" value="ATAXIN-7-LIKE PROTEIN 3"/>
    <property type="match status" value="1"/>
</dbReference>
<dbReference type="Proteomes" id="UP000276776">
    <property type="component" value="Unassembled WGS sequence"/>
</dbReference>
<dbReference type="GO" id="GO:0008270">
    <property type="term" value="F:zinc ion binding"/>
    <property type="evidence" value="ECO:0007669"/>
    <property type="project" value="UniProtKB-KW"/>
</dbReference>
<evidence type="ECO:0000256" key="12">
    <source>
        <dbReference type="SAM" id="Phobius"/>
    </source>
</evidence>
<accession>A0A0N5CRJ2</accession>
<name>A0A0N5CRJ2_THECL</name>
<dbReference type="GO" id="GO:0000124">
    <property type="term" value="C:SAGA complex"/>
    <property type="evidence" value="ECO:0007669"/>
    <property type="project" value="TreeGrafter"/>
</dbReference>
<sequence length="208" mass="23918">MSDDLGDRKILKNADDLKEMGEEIYEYLVDAVVLERCFNVHRIFKLIGAVLPHETSKEPTIVSDHDIFGSESTSQTKHQKSMEVVCDVCQRPIAASRFAPHLEKCMGMGRNSSRIAQLRINQTINYTNSERKRRASTSRSRRFSDQSDEDSHNTAADDDEDWASSRRSRKSRKTKLKSKMKTRTLLSVCFLYVACYQIPFEVLALIYE</sequence>
<evidence type="ECO:0000256" key="2">
    <source>
        <dbReference type="ARBA" id="ARBA00022723"/>
    </source>
</evidence>
<dbReference type="InterPro" id="IPR013246">
    <property type="entry name" value="SAGA_su_Sgf11"/>
</dbReference>
<keyword evidence="2" id="KW-0479">Metal-binding</keyword>
<evidence type="ECO:0000256" key="7">
    <source>
        <dbReference type="ARBA" id="ARBA00023159"/>
    </source>
</evidence>
<feature type="compositionally biased region" description="Basic residues" evidence="11">
    <location>
        <begin position="166"/>
        <end position="177"/>
    </location>
</feature>
<dbReference type="STRING" id="103827.A0A0N5CRJ2"/>
<dbReference type="Gene3D" id="3.30.160.60">
    <property type="entry name" value="Classic Zinc Finger"/>
    <property type="match status" value="1"/>
</dbReference>
<keyword evidence="12" id="KW-0472">Membrane</keyword>
<proteinExistence type="inferred from homology"/>
<organism evidence="15">
    <name type="scientific">Thelazia callipaeda</name>
    <name type="common">Oriental eyeworm</name>
    <name type="synonym">Parasitic nematode</name>
    <dbReference type="NCBI Taxonomy" id="103827"/>
    <lineage>
        <taxon>Eukaryota</taxon>
        <taxon>Metazoa</taxon>
        <taxon>Ecdysozoa</taxon>
        <taxon>Nematoda</taxon>
        <taxon>Chromadorea</taxon>
        <taxon>Rhabditida</taxon>
        <taxon>Spirurina</taxon>
        <taxon>Spiruromorpha</taxon>
        <taxon>Thelazioidea</taxon>
        <taxon>Thelaziidae</taxon>
        <taxon>Thelazia</taxon>
    </lineage>
</organism>
<feature type="compositionally biased region" description="Basic residues" evidence="11">
    <location>
        <begin position="131"/>
        <end position="141"/>
    </location>
</feature>
<gene>
    <name evidence="13" type="ORF">TCLT_LOCUS2844</name>
</gene>
<dbReference type="GO" id="GO:0003713">
    <property type="term" value="F:transcription coactivator activity"/>
    <property type="evidence" value="ECO:0007669"/>
    <property type="project" value="TreeGrafter"/>
</dbReference>
<keyword evidence="6" id="KW-0805">Transcription regulation</keyword>
<evidence type="ECO:0000256" key="5">
    <source>
        <dbReference type="ARBA" id="ARBA00022853"/>
    </source>
</evidence>
<dbReference type="OMA" id="IDMQNEP"/>
<keyword evidence="12" id="KW-0812">Transmembrane</keyword>
<dbReference type="GO" id="GO:0006357">
    <property type="term" value="P:regulation of transcription by RNA polymerase II"/>
    <property type="evidence" value="ECO:0007669"/>
    <property type="project" value="TreeGrafter"/>
</dbReference>
<dbReference type="OrthoDB" id="21557at2759"/>
<comment type="similarity">
    <text evidence="10">Belongs to the SGF11 family.</text>
</comment>
<comment type="function">
    <text evidence="10">Component of the transcription regulatory histone acetylation (HAT) complex SAGA, a multiprotein complex that activates transcription by remodeling chromatin and mediating histone acetylation and deubiquitination. Within the SAGA complex, participates in a subcomplex that specifically deubiquitinates histone H2B. The SAGA complex is recruited to specific gene promoters by activators, where it is required for transcription.</text>
</comment>
<evidence type="ECO:0000256" key="4">
    <source>
        <dbReference type="ARBA" id="ARBA00022833"/>
    </source>
</evidence>
<evidence type="ECO:0000256" key="10">
    <source>
        <dbReference type="RuleBase" id="RU261113"/>
    </source>
</evidence>
<dbReference type="FunFam" id="3.30.160.60:FF:000118">
    <property type="entry name" value="Ataxin-7-like protein 3"/>
    <property type="match status" value="1"/>
</dbReference>
<dbReference type="GO" id="GO:0006325">
    <property type="term" value="P:chromatin organization"/>
    <property type="evidence" value="ECO:0007669"/>
    <property type="project" value="UniProtKB-KW"/>
</dbReference>
<comment type="subcellular location">
    <subcellularLocation>
        <location evidence="1 10">Nucleus</location>
    </subcellularLocation>
</comment>
<evidence type="ECO:0000256" key="1">
    <source>
        <dbReference type="ARBA" id="ARBA00004123"/>
    </source>
</evidence>
<evidence type="ECO:0000313" key="15">
    <source>
        <dbReference type="WBParaSite" id="TCLT_0000284201-mRNA-1"/>
    </source>
</evidence>
<keyword evidence="7 10" id="KW-0010">Activator</keyword>
<keyword evidence="14" id="KW-1185">Reference proteome</keyword>
<evidence type="ECO:0000313" key="13">
    <source>
        <dbReference type="EMBL" id="VDM99007.1"/>
    </source>
</evidence>
<evidence type="ECO:0000256" key="3">
    <source>
        <dbReference type="ARBA" id="ARBA00022771"/>
    </source>
</evidence>
<keyword evidence="12" id="KW-1133">Transmembrane helix</keyword>
<reference evidence="13 14" key="2">
    <citation type="submission" date="2018-11" db="EMBL/GenBank/DDBJ databases">
        <authorList>
            <consortium name="Pathogen Informatics"/>
        </authorList>
    </citation>
    <scope>NUCLEOTIDE SEQUENCE [LARGE SCALE GENOMIC DNA]</scope>
</reference>
<comment type="subunit">
    <text evidence="10">Component of some SAGA transcription coactivator-HAT complexes.</text>
</comment>
<dbReference type="Pfam" id="PF08209">
    <property type="entry name" value="Sgf11"/>
    <property type="match status" value="1"/>
</dbReference>
<evidence type="ECO:0000313" key="14">
    <source>
        <dbReference type="Proteomes" id="UP000276776"/>
    </source>
</evidence>
<evidence type="ECO:0000256" key="9">
    <source>
        <dbReference type="ARBA" id="ARBA00023242"/>
    </source>
</evidence>
<reference evidence="15" key="1">
    <citation type="submission" date="2017-02" db="UniProtKB">
        <authorList>
            <consortium name="WormBaseParasite"/>
        </authorList>
    </citation>
    <scope>IDENTIFICATION</scope>
</reference>